<feature type="compositionally biased region" description="Polar residues" evidence="1">
    <location>
        <begin position="9"/>
        <end position="19"/>
    </location>
</feature>
<evidence type="ECO:0000313" key="2">
    <source>
        <dbReference type="EMBL" id="KAH7936266.1"/>
    </source>
</evidence>
<keyword evidence="3" id="KW-1185">Reference proteome</keyword>
<dbReference type="AlphaFoldDB" id="A0A9D4PDN7"/>
<accession>A0A9D4PDN7</accession>
<comment type="caution">
    <text evidence="2">The sequence shown here is derived from an EMBL/GenBank/DDBJ whole genome shotgun (WGS) entry which is preliminary data.</text>
</comment>
<sequence>MASAKKGSKQVTQAAQAQESGEAPPKRSQPLSRPSCGLGTLTNEKEAAAFPLLPLPLPPWHPSLALTTLIECLPKSDTLAVRAVIYADDIALYVRYPTRYINTICQCLQSAFGPCCWTALACSSRLRKPRYSLCIRAPVLAAPLPP</sequence>
<evidence type="ECO:0000313" key="3">
    <source>
        <dbReference type="Proteomes" id="UP000821837"/>
    </source>
</evidence>
<name>A0A9D4PDN7_RHISA</name>
<dbReference type="EMBL" id="JABSTV010001255">
    <property type="protein sequence ID" value="KAH7936266.1"/>
    <property type="molecule type" value="Genomic_DNA"/>
</dbReference>
<proteinExistence type="predicted"/>
<gene>
    <name evidence="2" type="ORF">HPB52_021307</name>
</gene>
<dbReference type="Proteomes" id="UP000821837">
    <property type="component" value="Unassembled WGS sequence"/>
</dbReference>
<feature type="region of interest" description="Disordered" evidence="1">
    <location>
        <begin position="1"/>
        <end position="35"/>
    </location>
</feature>
<reference evidence="2" key="2">
    <citation type="submission" date="2021-09" db="EMBL/GenBank/DDBJ databases">
        <authorList>
            <person name="Jia N."/>
            <person name="Wang J."/>
            <person name="Shi W."/>
            <person name="Du L."/>
            <person name="Sun Y."/>
            <person name="Zhan W."/>
            <person name="Jiang J."/>
            <person name="Wang Q."/>
            <person name="Zhang B."/>
            <person name="Ji P."/>
            <person name="Sakyi L.B."/>
            <person name="Cui X."/>
            <person name="Yuan T."/>
            <person name="Jiang B."/>
            <person name="Yang W."/>
            <person name="Lam T.T.-Y."/>
            <person name="Chang Q."/>
            <person name="Ding S."/>
            <person name="Wang X."/>
            <person name="Zhu J."/>
            <person name="Ruan X."/>
            <person name="Zhao L."/>
            <person name="Wei J."/>
            <person name="Que T."/>
            <person name="Du C."/>
            <person name="Cheng J."/>
            <person name="Dai P."/>
            <person name="Han X."/>
            <person name="Huang E."/>
            <person name="Gao Y."/>
            <person name="Liu J."/>
            <person name="Shao H."/>
            <person name="Ye R."/>
            <person name="Li L."/>
            <person name="Wei W."/>
            <person name="Wang X."/>
            <person name="Wang C."/>
            <person name="Huo Q."/>
            <person name="Li W."/>
            <person name="Guo W."/>
            <person name="Chen H."/>
            <person name="Chen S."/>
            <person name="Zhou L."/>
            <person name="Zhou L."/>
            <person name="Ni X."/>
            <person name="Tian J."/>
            <person name="Zhou Y."/>
            <person name="Sheng Y."/>
            <person name="Liu T."/>
            <person name="Pan Y."/>
            <person name="Xia L."/>
            <person name="Li J."/>
            <person name="Zhao F."/>
            <person name="Cao W."/>
        </authorList>
    </citation>
    <scope>NUCLEOTIDE SEQUENCE</scope>
    <source>
        <strain evidence="2">Rsan-2018</strain>
        <tissue evidence="2">Larvae</tissue>
    </source>
</reference>
<evidence type="ECO:0000256" key="1">
    <source>
        <dbReference type="SAM" id="MobiDB-lite"/>
    </source>
</evidence>
<protein>
    <submittedName>
        <fullName evidence="2">Uncharacterized protein</fullName>
    </submittedName>
</protein>
<reference evidence="2" key="1">
    <citation type="journal article" date="2020" name="Cell">
        <title>Large-Scale Comparative Analyses of Tick Genomes Elucidate Their Genetic Diversity and Vector Capacities.</title>
        <authorList>
            <consortium name="Tick Genome and Microbiome Consortium (TIGMIC)"/>
            <person name="Jia N."/>
            <person name="Wang J."/>
            <person name="Shi W."/>
            <person name="Du L."/>
            <person name="Sun Y."/>
            <person name="Zhan W."/>
            <person name="Jiang J.F."/>
            <person name="Wang Q."/>
            <person name="Zhang B."/>
            <person name="Ji P."/>
            <person name="Bell-Sakyi L."/>
            <person name="Cui X.M."/>
            <person name="Yuan T.T."/>
            <person name="Jiang B.G."/>
            <person name="Yang W.F."/>
            <person name="Lam T.T."/>
            <person name="Chang Q.C."/>
            <person name="Ding S.J."/>
            <person name="Wang X.J."/>
            <person name="Zhu J.G."/>
            <person name="Ruan X.D."/>
            <person name="Zhao L."/>
            <person name="Wei J.T."/>
            <person name="Ye R.Z."/>
            <person name="Que T.C."/>
            <person name="Du C.H."/>
            <person name="Zhou Y.H."/>
            <person name="Cheng J.X."/>
            <person name="Dai P.F."/>
            <person name="Guo W.B."/>
            <person name="Han X.H."/>
            <person name="Huang E.J."/>
            <person name="Li L.F."/>
            <person name="Wei W."/>
            <person name="Gao Y.C."/>
            <person name="Liu J.Z."/>
            <person name="Shao H.Z."/>
            <person name="Wang X."/>
            <person name="Wang C.C."/>
            <person name="Yang T.C."/>
            <person name="Huo Q.B."/>
            <person name="Li W."/>
            <person name="Chen H.Y."/>
            <person name="Chen S.E."/>
            <person name="Zhou L.G."/>
            <person name="Ni X.B."/>
            <person name="Tian J.H."/>
            <person name="Sheng Y."/>
            <person name="Liu T."/>
            <person name="Pan Y.S."/>
            <person name="Xia L.Y."/>
            <person name="Li J."/>
            <person name="Zhao F."/>
            <person name="Cao W.C."/>
        </authorList>
    </citation>
    <scope>NUCLEOTIDE SEQUENCE</scope>
    <source>
        <strain evidence="2">Rsan-2018</strain>
    </source>
</reference>
<organism evidence="2 3">
    <name type="scientific">Rhipicephalus sanguineus</name>
    <name type="common">Brown dog tick</name>
    <name type="synonym">Ixodes sanguineus</name>
    <dbReference type="NCBI Taxonomy" id="34632"/>
    <lineage>
        <taxon>Eukaryota</taxon>
        <taxon>Metazoa</taxon>
        <taxon>Ecdysozoa</taxon>
        <taxon>Arthropoda</taxon>
        <taxon>Chelicerata</taxon>
        <taxon>Arachnida</taxon>
        <taxon>Acari</taxon>
        <taxon>Parasitiformes</taxon>
        <taxon>Ixodida</taxon>
        <taxon>Ixodoidea</taxon>
        <taxon>Ixodidae</taxon>
        <taxon>Rhipicephalinae</taxon>
        <taxon>Rhipicephalus</taxon>
        <taxon>Rhipicephalus</taxon>
    </lineage>
</organism>